<evidence type="ECO:0000313" key="3">
    <source>
        <dbReference type="Proteomes" id="UP000335636"/>
    </source>
</evidence>
<keyword evidence="3" id="KW-1185">Reference proteome</keyword>
<dbReference type="EMBL" id="CABDUW010001057">
    <property type="protein sequence ID" value="VTJ78276.1"/>
    <property type="molecule type" value="Genomic_DNA"/>
</dbReference>
<proteinExistence type="predicted"/>
<dbReference type="AlphaFoldDB" id="A0A5E4C998"/>
<evidence type="ECO:0000256" key="1">
    <source>
        <dbReference type="SAM" id="MobiDB-lite"/>
    </source>
</evidence>
<evidence type="ECO:0000313" key="2">
    <source>
        <dbReference type="EMBL" id="VTJ78276.1"/>
    </source>
</evidence>
<feature type="compositionally biased region" description="Basic and acidic residues" evidence="1">
    <location>
        <begin position="1"/>
        <end position="11"/>
    </location>
</feature>
<sequence>MEQGKTFRTEKVLTLAGDLQEGQRGGGGERTRIPLSSQERLRLGSLSPRRLRLAKNTDPHCRGARTRACFGEARTASSKPPSRSESVKELEQVEARRDAACNQPQPKEPLQCRSTRDAGSSPATRLRSRRRRGRRAPPSWPASLGALFTTLWSLAPAPPLPSHCLEEQPRPQRLLFISPQCPDVNGLQCIFQGNLLLSM</sequence>
<name>A0A5E4C998_MARMO</name>
<feature type="region of interest" description="Disordered" evidence="1">
    <location>
        <begin position="1"/>
        <end position="141"/>
    </location>
</feature>
<comment type="caution">
    <text evidence="2">The sequence shown here is derived from an EMBL/GenBank/DDBJ whole genome shotgun (WGS) entry which is preliminary data.</text>
</comment>
<dbReference type="Proteomes" id="UP000335636">
    <property type="component" value="Unassembled WGS sequence"/>
</dbReference>
<protein>
    <submittedName>
        <fullName evidence="2">Uncharacterized protein</fullName>
    </submittedName>
</protein>
<gene>
    <name evidence="2" type="ORF">MONAX_5E031331</name>
</gene>
<feature type="compositionally biased region" description="Basic residues" evidence="1">
    <location>
        <begin position="126"/>
        <end position="135"/>
    </location>
</feature>
<feature type="compositionally biased region" description="Basic and acidic residues" evidence="1">
    <location>
        <begin position="85"/>
        <end position="99"/>
    </location>
</feature>
<reference evidence="2" key="1">
    <citation type="submission" date="2019-04" db="EMBL/GenBank/DDBJ databases">
        <authorList>
            <person name="Alioto T."/>
            <person name="Alioto T."/>
        </authorList>
    </citation>
    <scope>NUCLEOTIDE SEQUENCE [LARGE SCALE GENOMIC DNA]</scope>
</reference>
<feature type="compositionally biased region" description="Polar residues" evidence="1">
    <location>
        <begin position="75"/>
        <end position="84"/>
    </location>
</feature>
<organism evidence="2 3">
    <name type="scientific">Marmota monax</name>
    <name type="common">Woodchuck</name>
    <dbReference type="NCBI Taxonomy" id="9995"/>
    <lineage>
        <taxon>Eukaryota</taxon>
        <taxon>Metazoa</taxon>
        <taxon>Chordata</taxon>
        <taxon>Craniata</taxon>
        <taxon>Vertebrata</taxon>
        <taxon>Euteleostomi</taxon>
        <taxon>Mammalia</taxon>
        <taxon>Eutheria</taxon>
        <taxon>Euarchontoglires</taxon>
        <taxon>Glires</taxon>
        <taxon>Rodentia</taxon>
        <taxon>Sciuromorpha</taxon>
        <taxon>Sciuridae</taxon>
        <taxon>Xerinae</taxon>
        <taxon>Marmotini</taxon>
        <taxon>Marmota</taxon>
    </lineage>
</organism>
<accession>A0A5E4C998</accession>